<evidence type="ECO:0000313" key="2">
    <source>
        <dbReference type="EMBL" id="QDU65252.1"/>
    </source>
</evidence>
<keyword evidence="3" id="KW-1185">Reference proteome</keyword>
<dbReference type="EMBL" id="CP036287">
    <property type="protein sequence ID" value="QDU65252.1"/>
    <property type="molecule type" value="Genomic_DNA"/>
</dbReference>
<gene>
    <name evidence="2" type="ORF">Pla133_03160</name>
</gene>
<name>A0A518BE59_9BACT</name>
<dbReference type="KEGG" id="pbap:Pla133_03160"/>
<protein>
    <submittedName>
        <fullName evidence="2">Uncharacterized protein</fullName>
    </submittedName>
</protein>
<accession>A0A518BE59</accession>
<evidence type="ECO:0000313" key="3">
    <source>
        <dbReference type="Proteomes" id="UP000316921"/>
    </source>
</evidence>
<feature type="region of interest" description="Disordered" evidence="1">
    <location>
        <begin position="48"/>
        <end position="83"/>
    </location>
</feature>
<dbReference type="AlphaFoldDB" id="A0A518BE59"/>
<evidence type="ECO:0000256" key="1">
    <source>
        <dbReference type="SAM" id="MobiDB-lite"/>
    </source>
</evidence>
<dbReference type="Proteomes" id="UP000316921">
    <property type="component" value="Chromosome"/>
</dbReference>
<reference evidence="2 3" key="1">
    <citation type="submission" date="2019-02" db="EMBL/GenBank/DDBJ databases">
        <title>Deep-cultivation of Planctomycetes and their phenomic and genomic characterization uncovers novel biology.</title>
        <authorList>
            <person name="Wiegand S."/>
            <person name="Jogler M."/>
            <person name="Boedeker C."/>
            <person name="Pinto D."/>
            <person name="Vollmers J."/>
            <person name="Rivas-Marin E."/>
            <person name="Kohn T."/>
            <person name="Peeters S.H."/>
            <person name="Heuer A."/>
            <person name="Rast P."/>
            <person name="Oberbeckmann S."/>
            <person name="Bunk B."/>
            <person name="Jeske O."/>
            <person name="Meyerdierks A."/>
            <person name="Storesund J.E."/>
            <person name="Kallscheuer N."/>
            <person name="Luecker S."/>
            <person name="Lage O.M."/>
            <person name="Pohl T."/>
            <person name="Merkel B.J."/>
            <person name="Hornburger P."/>
            <person name="Mueller R.-W."/>
            <person name="Bruemmer F."/>
            <person name="Labrenz M."/>
            <person name="Spormann A.M."/>
            <person name="Op den Camp H."/>
            <person name="Overmann J."/>
            <person name="Amann R."/>
            <person name="Jetten M.S.M."/>
            <person name="Mascher T."/>
            <person name="Medema M.H."/>
            <person name="Devos D.P."/>
            <person name="Kaster A.-K."/>
            <person name="Ovreas L."/>
            <person name="Rohde M."/>
            <person name="Galperin M.Y."/>
            <person name="Jogler C."/>
        </authorList>
    </citation>
    <scope>NUCLEOTIDE SEQUENCE [LARGE SCALE GENOMIC DNA]</scope>
    <source>
        <strain evidence="2 3">Pla133</strain>
    </source>
</reference>
<sequence>MSSFERLSAATVLAVLLLLGMNLQPLAQGGGGGLPPNLQGIQRSKIKTIPAASRSKSAPPPPTVTTPVGTPNGIPAQPGVPFG</sequence>
<proteinExistence type="predicted"/>
<organism evidence="2 3">
    <name type="scientific">Engelhardtia mirabilis</name>
    <dbReference type="NCBI Taxonomy" id="2528011"/>
    <lineage>
        <taxon>Bacteria</taxon>
        <taxon>Pseudomonadati</taxon>
        <taxon>Planctomycetota</taxon>
        <taxon>Planctomycetia</taxon>
        <taxon>Planctomycetia incertae sedis</taxon>
        <taxon>Engelhardtia</taxon>
    </lineage>
</organism>